<organism evidence="1 2">
    <name type="scientific">Schistosoma japonicum</name>
    <name type="common">Blood fluke</name>
    <dbReference type="NCBI Taxonomy" id="6182"/>
    <lineage>
        <taxon>Eukaryota</taxon>
        <taxon>Metazoa</taxon>
        <taxon>Spiralia</taxon>
        <taxon>Lophotrochozoa</taxon>
        <taxon>Platyhelminthes</taxon>
        <taxon>Trematoda</taxon>
        <taxon>Digenea</taxon>
        <taxon>Strigeidida</taxon>
        <taxon>Schistosomatoidea</taxon>
        <taxon>Schistosomatidae</taxon>
        <taxon>Schistosoma</taxon>
    </lineage>
</organism>
<keyword evidence="2" id="KW-1185">Reference proteome</keyword>
<accession>A0A4Z2D9K5</accession>
<dbReference type="AlphaFoldDB" id="A0A4Z2D9K5"/>
<dbReference type="Proteomes" id="UP000311919">
    <property type="component" value="Unassembled WGS sequence"/>
</dbReference>
<dbReference type="EMBL" id="SKCS01000198">
    <property type="protein sequence ID" value="TNN13175.1"/>
    <property type="molecule type" value="Genomic_DNA"/>
</dbReference>
<sequence length="67" mass="7594">MTGFTTLCRSIVPFRKLIFTYNIGYDKDNLTSFVSVVKIYMNTIAPISEAKQKYWVSKVRIPGTAAV</sequence>
<protein>
    <submittedName>
        <fullName evidence="1">Uncharacterized protein</fullName>
    </submittedName>
</protein>
<proteinExistence type="predicted"/>
<name>A0A4Z2D9K5_SCHJA</name>
<evidence type="ECO:0000313" key="2">
    <source>
        <dbReference type="Proteomes" id="UP000311919"/>
    </source>
</evidence>
<comment type="caution">
    <text evidence="1">The sequence shown here is derived from an EMBL/GenBank/DDBJ whole genome shotgun (WGS) entry which is preliminary data.</text>
</comment>
<evidence type="ECO:0000313" key="1">
    <source>
        <dbReference type="EMBL" id="TNN13175.1"/>
    </source>
</evidence>
<reference evidence="1 2" key="1">
    <citation type="submission" date="2019-03" db="EMBL/GenBank/DDBJ databases">
        <title>An improved genome assembly of the fluke Schistosoma japonicum.</title>
        <authorList>
            <person name="Hu W."/>
            <person name="Luo F."/>
            <person name="Yin M."/>
            <person name="Mo X."/>
            <person name="Sun C."/>
            <person name="Wu Q."/>
            <person name="Zhu B."/>
            <person name="Xiang M."/>
            <person name="Wang J."/>
            <person name="Wang Y."/>
            <person name="Zhang T."/>
            <person name="Xu B."/>
            <person name="Zheng H."/>
            <person name="Feng Z."/>
        </authorList>
    </citation>
    <scope>NUCLEOTIDE SEQUENCE [LARGE SCALE GENOMIC DNA]</scope>
    <source>
        <strain evidence="1">HuSjv2</strain>
        <tissue evidence="1">Worms</tissue>
    </source>
</reference>
<gene>
    <name evidence="1" type="ORF">EWB00_003118</name>
</gene>